<proteinExistence type="predicted"/>
<sequence>MKKMTMKEEEEDMADFIVDEEDLLDENGQPLRRKKTKKKALRPAPGVSSLALQEAQEIFGDVSLLLEERRARGLDMEKYDDEEVDEDEDDHGFQRTRLASKKRLEMEFEPSLLEEKYMTDRDDHIRAVDIPERLQLLYETMGEVSELEDASKEAEWIYERAFGESSMLSHVDFSHIKEVPAAEIVKQISNVLHLLHVQKLEVPFIGMYRKEMCTDLVWEPSSSKPGTDTGGSSQRPDNVEKEPKPELKHYKGLWAVQSWDKKWLILQRRKRILQTTYTKRAESEIQKDFEKEELLDKLLQSLLDANSEQAVDDVDAKFNLYFPPDDVEVEQGQFKRPKRRSLYSICRRAGLGSVNKLFGLSPEQFGENLQATYKRHEVVDASESPEVVAGQYKISEFPDPQSVLRGARHMASVEISSEPSVREHVRLAYLEKAVVTTKPTVEGNSAIDSFHQYAGVKWLREKPVSAFKDVQWLLIQKAEEEKLLEVSIGIPKIFIEEELLEREFEPLYLSDGVSTAAQLWNEQRKIILKDALMHHLFPLFEKETRALLSLRAKQWVMLKCGEELWKLVSVAPPVAVPDSDDHSVDDGAPPVMACCWGPGKPATTFVMLDPAGELVDTLHTGYLTIRPNSFEQEQWKRNDQQRLLRFLRDHQPHVVVVGAVNLACRQLYNEVKEVLLKIGEKYPRDLPEGLENCSELVWCDETIPSLYENSSISVEQLQQQPGIVRRAIALGRYVQNPLAMVSCLCGPEREILSLKLHHLQLFVNRDDLYESLEQVMITITNQVCVDVNLAASHEWLFAPLQFISGLGPRKAVVMKRSLQGAGRVNSRKEMLTALELMKRNVFFNSAGFLRVRGSGQASTGNLVMDPLDDTRIHPESYELAKKMAEDAYCEEMGQNADEIDEETLEMAVEHVRGRPDILSYIIIEAYANVVEERGGGIKLQTLKDIKAELVHGFQDWRCKYKIPNPEEEVFYWLSGETDESLAEGKVVQAKVVKVHDKHVLCMLDSGLMGSIRIDDLSDDKDFDHVNKISVGTILTCRIKAVKKKSYMVYLTCKGKALRNDFWNDGHAKDAFYHEDTAFLHSEEDKAQKKSEDAKRKSFKPRMIVHPNFQNISLAEAEEVLADKDVGEVLIRPSSKGPSHLAMMLKFYDGLYAHVNITESGKDGKDATNFLRLGKTLTIQDESFEDLDEVMARYVEPLVGRWRDMLRYRKFKPGRKEDIDELLRSDRTNNPSRFPYYFSVCHEHPGAFMLSYIRSVNPHHEYVTVTPTGYKFRKQTFDNIDKLVAYFQKHFNEPVPDAPPRRALAAMVLTRSPAPTGGHASGAWDSSGRKTDASTWDTKSGGDGWGMEIKSGGGTWAMDTKSGGGSWGMDTKTGGGSWGIDREGVSMGSRDKERGNGWERGQSNFSADGSGWNQDRRPLTFTSGSLTTGGGWEELQQPGIGGWQPINVGVNKYSGGWEEHPGRPVSLSNSWEELTRNSTAVSSWGDLSTRSLPPGSNAWNHSNTVVPGVNSGWTTLQTRPPGNGKWFLPPL</sequence>
<gene>
    <name evidence="1" type="ORF">O6H91_09G112200</name>
</gene>
<name>A0ACC2CTN8_DIPCM</name>
<evidence type="ECO:0000313" key="1">
    <source>
        <dbReference type="EMBL" id="KAJ7545244.1"/>
    </source>
</evidence>
<evidence type="ECO:0000313" key="2">
    <source>
        <dbReference type="Proteomes" id="UP001162992"/>
    </source>
</evidence>
<accession>A0ACC2CTN8</accession>
<dbReference type="Proteomes" id="UP001162992">
    <property type="component" value="Chromosome 9"/>
</dbReference>
<organism evidence="1 2">
    <name type="scientific">Diphasiastrum complanatum</name>
    <name type="common">Issler's clubmoss</name>
    <name type="synonym">Lycopodium complanatum</name>
    <dbReference type="NCBI Taxonomy" id="34168"/>
    <lineage>
        <taxon>Eukaryota</taxon>
        <taxon>Viridiplantae</taxon>
        <taxon>Streptophyta</taxon>
        <taxon>Embryophyta</taxon>
        <taxon>Tracheophyta</taxon>
        <taxon>Lycopodiopsida</taxon>
        <taxon>Lycopodiales</taxon>
        <taxon>Lycopodiaceae</taxon>
        <taxon>Lycopodioideae</taxon>
        <taxon>Diphasiastrum</taxon>
    </lineage>
</organism>
<reference evidence="2" key="1">
    <citation type="journal article" date="2024" name="Proc. Natl. Acad. Sci. U.S.A.">
        <title>Extraordinary preservation of gene collinearity over three hundred million years revealed in homosporous lycophytes.</title>
        <authorList>
            <person name="Li C."/>
            <person name="Wickell D."/>
            <person name="Kuo L.Y."/>
            <person name="Chen X."/>
            <person name="Nie B."/>
            <person name="Liao X."/>
            <person name="Peng D."/>
            <person name="Ji J."/>
            <person name="Jenkins J."/>
            <person name="Williams M."/>
            <person name="Shu S."/>
            <person name="Plott C."/>
            <person name="Barry K."/>
            <person name="Rajasekar S."/>
            <person name="Grimwood J."/>
            <person name="Han X."/>
            <person name="Sun S."/>
            <person name="Hou Z."/>
            <person name="He W."/>
            <person name="Dai G."/>
            <person name="Sun C."/>
            <person name="Schmutz J."/>
            <person name="Leebens-Mack J.H."/>
            <person name="Li F.W."/>
            <person name="Wang L."/>
        </authorList>
    </citation>
    <scope>NUCLEOTIDE SEQUENCE [LARGE SCALE GENOMIC DNA]</scope>
    <source>
        <strain evidence="2">cv. PW_Plant_1</strain>
    </source>
</reference>
<dbReference type="EMBL" id="CM055100">
    <property type="protein sequence ID" value="KAJ7545244.1"/>
    <property type="molecule type" value="Genomic_DNA"/>
</dbReference>
<keyword evidence="2" id="KW-1185">Reference proteome</keyword>
<comment type="caution">
    <text evidence="1">The sequence shown here is derived from an EMBL/GenBank/DDBJ whole genome shotgun (WGS) entry which is preliminary data.</text>
</comment>
<protein>
    <submittedName>
        <fullName evidence="1">Uncharacterized protein</fullName>
    </submittedName>
</protein>